<dbReference type="GeneID" id="61114569"/>
<organism evidence="1 2">
    <name type="scientific">Leptospira weilii str. 2006001853</name>
    <dbReference type="NCBI Taxonomy" id="1001589"/>
    <lineage>
        <taxon>Bacteria</taxon>
        <taxon>Pseudomonadati</taxon>
        <taxon>Spirochaetota</taxon>
        <taxon>Spirochaetia</taxon>
        <taxon>Leptospirales</taxon>
        <taxon>Leptospiraceae</taxon>
        <taxon>Leptospira</taxon>
    </lineage>
</organism>
<sequence length="56" mass="6902">MKEAKVVRAGKFKITVCNRKKNQESDEIFFHWKYLFLKYRPLLETQFFDLKVMTQE</sequence>
<dbReference type="Proteomes" id="UP000001338">
    <property type="component" value="Unassembled WGS sequence"/>
</dbReference>
<accession>A0A828Z4B2</accession>
<name>A0A828Z4B2_9LEPT</name>
<dbReference type="EMBL" id="AFLV02000023">
    <property type="protein sequence ID" value="EKR65106.1"/>
    <property type="molecule type" value="Genomic_DNA"/>
</dbReference>
<dbReference type="AlphaFoldDB" id="A0A828Z4B2"/>
<gene>
    <name evidence="1" type="ORF">LEP1GSC036_0237</name>
</gene>
<proteinExistence type="predicted"/>
<protein>
    <submittedName>
        <fullName evidence="1">Uncharacterized protein</fullName>
    </submittedName>
</protein>
<comment type="caution">
    <text evidence="1">The sequence shown here is derived from an EMBL/GenBank/DDBJ whole genome shotgun (WGS) entry which is preliminary data.</text>
</comment>
<evidence type="ECO:0000313" key="1">
    <source>
        <dbReference type="EMBL" id="EKR65106.1"/>
    </source>
</evidence>
<dbReference type="RefSeq" id="WP_004499186.1">
    <property type="nucleotide sequence ID" value="NZ_AFLV02000023.1"/>
</dbReference>
<evidence type="ECO:0000313" key="2">
    <source>
        <dbReference type="Proteomes" id="UP000001338"/>
    </source>
</evidence>
<reference evidence="1 2" key="1">
    <citation type="submission" date="2012-10" db="EMBL/GenBank/DDBJ databases">
        <authorList>
            <person name="Harkins D.M."/>
            <person name="Durkin A.S."/>
            <person name="Brinkac L.M."/>
            <person name="Haft D.H."/>
            <person name="Selengut J.D."/>
            <person name="Sanka R."/>
            <person name="DePew J."/>
            <person name="Purushe J."/>
            <person name="Whelen A.C."/>
            <person name="Vinetz J.M."/>
            <person name="Sutton G.G."/>
            <person name="Nierman W.C."/>
            <person name="Fouts D.E."/>
        </authorList>
    </citation>
    <scope>NUCLEOTIDE SEQUENCE [LARGE SCALE GENOMIC DNA]</scope>
    <source>
        <strain evidence="1 2">2006001853</strain>
    </source>
</reference>